<dbReference type="GO" id="GO:0042277">
    <property type="term" value="F:peptide binding"/>
    <property type="evidence" value="ECO:0007669"/>
    <property type="project" value="TreeGrafter"/>
</dbReference>
<dbReference type="Gene3D" id="1.25.50.20">
    <property type="match status" value="1"/>
</dbReference>
<dbReference type="GO" id="GO:0070006">
    <property type="term" value="F:metalloaminopeptidase activity"/>
    <property type="evidence" value="ECO:0007669"/>
    <property type="project" value="TreeGrafter"/>
</dbReference>
<keyword evidence="3" id="KW-1185">Reference proteome</keyword>
<accession>A0A914YWL0</accession>
<dbReference type="WBParaSite" id="PSU_v2.g4356.t1">
    <property type="protein sequence ID" value="PSU_v2.g4356.t1"/>
    <property type="gene ID" value="PSU_v2.g4356"/>
</dbReference>
<dbReference type="Pfam" id="PF11838">
    <property type="entry name" value="ERAP1_C"/>
    <property type="match status" value="1"/>
</dbReference>
<sequence length="230" mass="26468">MDSYTYIFFGNETKPMLRPCIDYAKNIFSQVVKNCKTSLLSNPSCNKIDVGYRSTIYAIAVKYGNKEIFEFVWQKYLSETEKVEKESLLQGLASTQDYGLAKRVIEYHIENATHVSQFCVFYYNANTLKQLRPYLMNNLAYLVKKTKGTKFLATCFHAIYRFPQKENLVKEVKDFEITNKEIIKGAGGYVAGAIAGRRKGNAQDYKVQKNYAQTLNSFLYQYVSTLPSKD</sequence>
<reference evidence="4" key="1">
    <citation type="submission" date="2022-11" db="UniProtKB">
        <authorList>
            <consortium name="WormBaseParasite"/>
        </authorList>
    </citation>
    <scope>IDENTIFICATION</scope>
</reference>
<dbReference type="GO" id="GO:0016020">
    <property type="term" value="C:membrane"/>
    <property type="evidence" value="ECO:0007669"/>
    <property type="project" value="TreeGrafter"/>
</dbReference>
<feature type="domain" description="ERAP1-like C-terminal" evidence="2">
    <location>
        <begin position="19"/>
        <end position="176"/>
    </location>
</feature>
<dbReference type="AlphaFoldDB" id="A0A914YWL0"/>
<name>A0A914YWL0_9BILA</name>
<organism evidence="3 4">
    <name type="scientific">Panagrolaimus superbus</name>
    <dbReference type="NCBI Taxonomy" id="310955"/>
    <lineage>
        <taxon>Eukaryota</taxon>
        <taxon>Metazoa</taxon>
        <taxon>Ecdysozoa</taxon>
        <taxon>Nematoda</taxon>
        <taxon>Chromadorea</taxon>
        <taxon>Rhabditida</taxon>
        <taxon>Tylenchina</taxon>
        <taxon>Panagrolaimomorpha</taxon>
        <taxon>Panagrolaimoidea</taxon>
        <taxon>Panagrolaimidae</taxon>
        <taxon>Panagrolaimus</taxon>
    </lineage>
</organism>
<evidence type="ECO:0000313" key="3">
    <source>
        <dbReference type="Proteomes" id="UP000887577"/>
    </source>
</evidence>
<dbReference type="GO" id="GO:0006508">
    <property type="term" value="P:proteolysis"/>
    <property type="evidence" value="ECO:0007669"/>
    <property type="project" value="TreeGrafter"/>
</dbReference>
<evidence type="ECO:0000259" key="2">
    <source>
        <dbReference type="Pfam" id="PF11838"/>
    </source>
</evidence>
<protein>
    <submittedName>
        <fullName evidence="4">ERAP1-like C-terminal domain-containing protein</fullName>
    </submittedName>
</protein>
<dbReference type="InterPro" id="IPR050344">
    <property type="entry name" value="Peptidase_M1_aminopeptidases"/>
</dbReference>
<dbReference type="GO" id="GO:0043171">
    <property type="term" value="P:peptide catabolic process"/>
    <property type="evidence" value="ECO:0007669"/>
    <property type="project" value="TreeGrafter"/>
</dbReference>
<dbReference type="PANTHER" id="PTHR11533:SF299">
    <property type="entry name" value="AMINOPEPTIDASE"/>
    <property type="match status" value="1"/>
</dbReference>
<evidence type="ECO:0000313" key="4">
    <source>
        <dbReference type="WBParaSite" id="PSU_v2.g4356.t1"/>
    </source>
</evidence>
<dbReference type="Proteomes" id="UP000887577">
    <property type="component" value="Unplaced"/>
</dbReference>
<dbReference type="GO" id="GO:0005615">
    <property type="term" value="C:extracellular space"/>
    <property type="evidence" value="ECO:0007669"/>
    <property type="project" value="TreeGrafter"/>
</dbReference>
<evidence type="ECO:0000256" key="1">
    <source>
        <dbReference type="ARBA" id="ARBA00010136"/>
    </source>
</evidence>
<dbReference type="InterPro" id="IPR024571">
    <property type="entry name" value="ERAP1-like_C_dom"/>
</dbReference>
<dbReference type="GO" id="GO:0008270">
    <property type="term" value="F:zinc ion binding"/>
    <property type="evidence" value="ECO:0007669"/>
    <property type="project" value="TreeGrafter"/>
</dbReference>
<dbReference type="PANTHER" id="PTHR11533">
    <property type="entry name" value="PROTEASE M1 ZINC METALLOPROTEASE"/>
    <property type="match status" value="1"/>
</dbReference>
<proteinExistence type="inferred from homology"/>
<comment type="similarity">
    <text evidence="1">Belongs to the peptidase M1 family.</text>
</comment>
<dbReference type="GO" id="GO:0005737">
    <property type="term" value="C:cytoplasm"/>
    <property type="evidence" value="ECO:0007669"/>
    <property type="project" value="TreeGrafter"/>
</dbReference>